<sequence>MNGVEKISSKESDADLLVKNMTTNGVTGGTAAQTIGMEYTGNKDTNWAEADMTVYYDQDYLVRNTVDSNSIYYFTQDRLATQSDNKVFGENTAVDGIKFTIGEGSSAKEVTVKIDQVKLDAFLANVPANNTTAYQQFADLINEALVKLNAEGNDVVNKGDLDGYTITLDQNYFRTNGGHDNQGDQLKYPAYAIVLTAPDGETISKPAMNQTEKFLSTYDMFNDTDTENRTEFSPVKINVDLEKVGLAADGGALVIGSMNKNANNVFGEKQGITTTDTVAGFDEFNVHVDGNKTKNSSLSKLISTDNTLRKVSIDSKDGSTANLTIGNSNTGVTFGTSAANASAFKDVQVMDANKVGKVFAGDLKLYAGITAEIAAKYFDNTDVELYGLNNAEELATFNYDGGSGNDTLNIAIDANAIAYSFGQGIAGAAATDVTKTVNANAAKEIAANKFEMNINGNAGNDTINISMDVLSATSSLGAMNAYTLGATGIVINGGAGNDTINLTADTAAPDQWSFTVAFSGTNFGHDIIDNFTLGGVVTNVKQLTNEVQELDLRGFVAHKDEVIKVSVGDKVYEVKATADMTNAEVITAVTDILEATTISTLAVNNKNTTEDYFTVTTTTVTGIMALDGNTTTGAGLNGYVGKDVGTVKVEITTGSETNVNYEKIPPLHTTTADTVQQGGQLWYGATTVGNGADFLDFTAYTAKGVVMVDSDGNSSKIIATGSTTAIGDKLVFLVESIHEAGVYNAYTATVQTAGQTDFSVTTGVNALQNKVLLGSIDLGSDVNTGAPANDIHADQFLF</sequence>
<dbReference type="AlphaFoldDB" id="A0A2S9SPY1"/>
<evidence type="ECO:0000313" key="2">
    <source>
        <dbReference type="Proteomes" id="UP000239065"/>
    </source>
</evidence>
<organism evidence="1 2">
    <name type="scientific">Aliarcobacter cryaerophilus</name>
    <dbReference type="NCBI Taxonomy" id="28198"/>
    <lineage>
        <taxon>Bacteria</taxon>
        <taxon>Pseudomonadati</taxon>
        <taxon>Campylobacterota</taxon>
        <taxon>Epsilonproteobacteria</taxon>
        <taxon>Campylobacterales</taxon>
        <taxon>Arcobacteraceae</taxon>
        <taxon>Aliarcobacter</taxon>
    </lineage>
</organism>
<proteinExistence type="predicted"/>
<dbReference type="PRINTS" id="PR00313">
    <property type="entry name" value="CABNDNGRPT"/>
</dbReference>
<dbReference type="RefSeq" id="WP_105908656.1">
    <property type="nucleotide sequence ID" value="NZ_NXGJ01000002.1"/>
</dbReference>
<gene>
    <name evidence="1" type="ORF">CJ669_03140</name>
</gene>
<comment type="caution">
    <text evidence="1">The sequence shown here is derived from an EMBL/GenBank/DDBJ whole genome shotgun (WGS) entry which is preliminary data.</text>
</comment>
<reference evidence="1 2" key="1">
    <citation type="submission" date="2017-09" db="EMBL/GenBank/DDBJ databases">
        <title>Reassesment of A. cryaerophilus.</title>
        <authorList>
            <person name="Perez-Cataluna A."/>
            <person name="Collado L."/>
            <person name="Salgado O."/>
            <person name="Lefinanco V."/>
            <person name="Figueras M.J."/>
        </authorList>
    </citation>
    <scope>NUCLEOTIDE SEQUENCE [LARGE SCALE GENOMIC DNA]</scope>
    <source>
        <strain evidence="1 2">LMG 9861</strain>
    </source>
</reference>
<evidence type="ECO:0000313" key="1">
    <source>
        <dbReference type="EMBL" id="PRM88640.1"/>
    </source>
</evidence>
<accession>A0A2S9SPY1</accession>
<dbReference type="Proteomes" id="UP000239065">
    <property type="component" value="Unassembled WGS sequence"/>
</dbReference>
<dbReference type="EMBL" id="NXGJ01000002">
    <property type="protein sequence ID" value="PRM88640.1"/>
    <property type="molecule type" value="Genomic_DNA"/>
</dbReference>
<protein>
    <submittedName>
        <fullName evidence="1">Uncharacterized protein</fullName>
    </submittedName>
</protein>
<name>A0A2S9SPY1_9BACT</name>